<accession>A5Z309</accession>
<gene>
    <name evidence="1" type="ORF">EUBVEN_00040</name>
</gene>
<sequence>MGIAIAQRIKATLGITGLSLPRVHIDGVVWHLDVGSSHPGAVVGPKGWAVRPLKRYASWVQNVVRQFGPYPAWA</sequence>
<dbReference type="Proteomes" id="UP000006000">
    <property type="component" value="Unassembled WGS sequence"/>
</dbReference>
<dbReference type="HOGENOM" id="CLU_136726_0_0_9"/>
<reference evidence="1 2" key="2">
    <citation type="submission" date="2007-04" db="EMBL/GenBank/DDBJ databases">
        <title>Draft genome sequence of Eubacterium ventriosum (ATCC 27560).</title>
        <authorList>
            <person name="Sudarsanam P."/>
            <person name="Ley R."/>
            <person name="Guruge J."/>
            <person name="Turnbaugh P.J."/>
            <person name="Mahowald M."/>
            <person name="Liep D."/>
            <person name="Gordon J."/>
        </authorList>
    </citation>
    <scope>NUCLEOTIDE SEQUENCE [LARGE SCALE GENOMIC DNA]</scope>
    <source>
        <strain evidence="1 2">ATCC 27560</strain>
    </source>
</reference>
<comment type="caution">
    <text evidence="1">The sequence shown here is derived from an EMBL/GenBank/DDBJ whole genome shotgun (WGS) entry which is preliminary data.</text>
</comment>
<evidence type="ECO:0008006" key="3">
    <source>
        <dbReference type="Google" id="ProtNLM"/>
    </source>
</evidence>
<dbReference type="EMBL" id="AAVL02000013">
    <property type="protein sequence ID" value="EDM52647.1"/>
    <property type="molecule type" value="Genomic_DNA"/>
</dbReference>
<name>A5Z309_9FIRM</name>
<evidence type="ECO:0000313" key="1">
    <source>
        <dbReference type="EMBL" id="EDM52647.1"/>
    </source>
</evidence>
<reference evidence="1 2" key="1">
    <citation type="submission" date="2007-03" db="EMBL/GenBank/DDBJ databases">
        <authorList>
            <person name="Fulton L."/>
            <person name="Clifton S."/>
            <person name="Fulton B."/>
            <person name="Xu J."/>
            <person name="Minx P."/>
            <person name="Pepin K.H."/>
            <person name="Johnson M."/>
            <person name="Thiruvilangam P."/>
            <person name="Bhonagiri V."/>
            <person name="Nash W.E."/>
            <person name="Mardis E.R."/>
            <person name="Wilson R.K."/>
        </authorList>
    </citation>
    <scope>NUCLEOTIDE SEQUENCE [LARGE SCALE GENOMIC DNA]</scope>
    <source>
        <strain evidence="1 2">ATCC 27560</strain>
    </source>
</reference>
<dbReference type="STRING" id="411463.EUBVEN_00040"/>
<dbReference type="eggNOG" id="ENOG502ZJ01">
    <property type="taxonomic scope" value="Bacteria"/>
</dbReference>
<proteinExistence type="predicted"/>
<organism evidence="1 2">
    <name type="scientific">Eubacterium ventriosum ATCC 27560</name>
    <dbReference type="NCBI Taxonomy" id="411463"/>
    <lineage>
        <taxon>Bacteria</taxon>
        <taxon>Bacillati</taxon>
        <taxon>Bacillota</taxon>
        <taxon>Clostridia</taxon>
        <taxon>Eubacteriales</taxon>
        <taxon>Eubacteriaceae</taxon>
        <taxon>Eubacterium</taxon>
    </lineage>
</organism>
<dbReference type="AlphaFoldDB" id="A5Z309"/>
<evidence type="ECO:0000313" key="2">
    <source>
        <dbReference type="Proteomes" id="UP000006000"/>
    </source>
</evidence>
<protein>
    <recommendedName>
        <fullName evidence="3">RNAase</fullName>
    </recommendedName>
</protein>